<accession>A0AAE0L4V0</accession>
<feature type="compositionally biased region" description="Acidic residues" evidence="1">
    <location>
        <begin position="210"/>
        <end position="220"/>
    </location>
</feature>
<comment type="caution">
    <text evidence="2">The sequence shown here is derived from an EMBL/GenBank/DDBJ whole genome shotgun (WGS) entry which is preliminary data.</text>
</comment>
<proteinExistence type="predicted"/>
<sequence>MPISLKRKNASGVKEGDFREQFKSLVAAVGGDASDENFIKWLVARDGWGGEGRRWGQPAGGAEEEAVKDGMRLPHILLERLGVYSSVAGRGTGKGKWVWHPQRTAHPYYKKHTDAIKARVIETDARTKYPTHEEKRKAFLTIEGLVLHELPAVASDALTAEHQDELGEEGGGAAVAEAAKGKGKAVSASEDPTGKGKAVAASEDKGPTDEKEDGSADESEVELYEVGDRVVLYCVVESLVSDPRIKKSPRGFTMRRGSHLPGCAWPSKDDLPFENAPMLLSAWQNGMNQAFVGTEMAIGKSLKGNDKMAGLGGIGARPLSDIEDKVYAFGAKSKWSLVLPYSHLRPIDEGRLDKVYECAQPDKGDSPSGSQGSG</sequence>
<reference evidence="2 3" key="1">
    <citation type="journal article" date="2015" name="Genome Biol. Evol.">
        <title>Comparative Genomics of a Bacterivorous Green Alga Reveals Evolutionary Causalities and Consequences of Phago-Mixotrophic Mode of Nutrition.</title>
        <authorList>
            <person name="Burns J.A."/>
            <person name="Paasch A."/>
            <person name="Narechania A."/>
            <person name="Kim E."/>
        </authorList>
    </citation>
    <scope>NUCLEOTIDE SEQUENCE [LARGE SCALE GENOMIC DNA]</scope>
    <source>
        <strain evidence="2 3">PLY_AMNH</strain>
    </source>
</reference>
<dbReference type="AlphaFoldDB" id="A0AAE0L4V0"/>
<gene>
    <name evidence="2" type="ORF">CYMTET_19465</name>
</gene>
<evidence type="ECO:0000256" key="1">
    <source>
        <dbReference type="SAM" id="MobiDB-lite"/>
    </source>
</evidence>
<feature type="region of interest" description="Disordered" evidence="1">
    <location>
        <begin position="165"/>
        <end position="220"/>
    </location>
</feature>
<keyword evidence="3" id="KW-1185">Reference proteome</keyword>
<protein>
    <submittedName>
        <fullName evidence="2">Uncharacterized protein</fullName>
    </submittedName>
</protein>
<dbReference type="Proteomes" id="UP001190700">
    <property type="component" value="Unassembled WGS sequence"/>
</dbReference>
<name>A0AAE0L4V0_9CHLO</name>
<dbReference type="EMBL" id="LGRX02009087">
    <property type="protein sequence ID" value="KAK3272221.1"/>
    <property type="molecule type" value="Genomic_DNA"/>
</dbReference>
<feature type="compositionally biased region" description="Low complexity" evidence="1">
    <location>
        <begin position="174"/>
        <end position="190"/>
    </location>
</feature>
<organism evidence="2 3">
    <name type="scientific">Cymbomonas tetramitiformis</name>
    <dbReference type="NCBI Taxonomy" id="36881"/>
    <lineage>
        <taxon>Eukaryota</taxon>
        <taxon>Viridiplantae</taxon>
        <taxon>Chlorophyta</taxon>
        <taxon>Pyramimonadophyceae</taxon>
        <taxon>Pyramimonadales</taxon>
        <taxon>Pyramimonadaceae</taxon>
        <taxon>Cymbomonas</taxon>
    </lineage>
</organism>
<evidence type="ECO:0000313" key="2">
    <source>
        <dbReference type="EMBL" id="KAK3272221.1"/>
    </source>
</evidence>
<evidence type="ECO:0000313" key="3">
    <source>
        <dbReference type="Proteomes" id="UP001190700"/>
    </source>
</evidence>